<dbReference type="InterPro" id="IPR044730">
    <property type="entry name" value="RNase_H-like_dom_plant"/>
</dbReference>
<reference evidence="2 3" key="1">
    <citation type="journal article" date="2023" name="G3 (Bethesda)">
        <title>A haplotype-resolved chromosome-scale genome for Quercus rubra L. provides insights into the genetics of adaptive traits for red oak species.</title>
        <authorList>
            <person name="Kapoor B."/>
            <person name="Jenkins J."/>
            <person name="Schmutz J."/>
            <person name="Zhebentyayeva T."/>
            <person name="Kuelheim C."/>
            <person name="Coggeshall M."/>
            <person name="Heim C."/>
            <person name="Lasky J.R."/>
            <person name="Leites L."/>
            <person name="Islam-Faridi N."/>
            <person name="Romero-Severson J."/>
            <person name="DeLeo V.L."/>
            <person name="Lucas S.M."/>
            <person name="Lazic D."/>
            <person name="Gailing O."/>
            <person name="Carlson J."/>
            <person name="Staton M."/>
        </authorList>
    </citation>
    <scope>NUCLEOTIDE SEQUENCE [LARGE SCALE GENOMIC DNA]</scope>
    <source>
        <strain evidence="2">Pseudo-F2</strain>
    </source>
</reference>
<feature type="domain" description="RNase H type-1" evidence="1">
    <location>
        <begin position="263"/>
        <end position="383"/>
    </location>
</feature>
<dbReference type="Proteomes" id="UP001324115">
    <property type="component" value="Unassembled WGS sequence"/>
</dbReference>
<gene>
    <name evidence="2" type="ORF">RGQ29_020277</name>
</gene>
<dbReference type="GO" id="GO:0004523">
    <property type="term" value="F:RNA-DNA hybrid ribonuclease activity"/>
    <property type="evidence" value="ECO:0007669"/>
    <property type="project" value="InterPro"/>
</dbReference>
<dbReference type="CDD" id="cd06222">
    <property type="entry name" value="RNase_H_like"/>
    <property type="match status" value="1"/>
</dbReference>
<sequence>MEAVESSAGSYAWHSILKGHEALLKGAKWRIGNGESIGVWLDAWLPSRDHPRALSPIVEDFEEAKIADLIDLESRQWDSNLPQGLFIPSEADLIKSIPFCSAAVDDKLIWPHTPSGQYTVQSGYRFLMRENSSYPMQERPNACGELWKVIWNSSVPNKVWRSILEIDFSPPRNIATISDLILQAQKDGKDVEKLAMVMWTIWHRRNQIGAKNEDYPISQVVPNAEQTLQVFMQANHAAPTQSVTNASPQIRWTPPPTNYPKVNFDGATFKDIGRAGIDAVICDNHGQVIASLSEQVNLPFSSDMVEAQAAARAMSFALEIGCSSFILEGKLESVIKTLNSEGESFSPFGHILTAAKNLTNTTRISFSHVHSVGNFVAHNLVKHTRYGNGYLVWMEDVPPHIHYVLLVNSG</sequence>
<dbReference type="PANTHER" id="PTHR47074:SF48">
    <property type="entry name" value="POLYNUCLEOTIDYL TRANSFERASE, RIBONUCLEASE H-LIKE SUPERFAMILY PROTEIN"/>
    <property type="match status" value="1"/>
</dbReference>
<dbReference type="Gene3D" id="3.30.420.10">
    <property type="entry name" value="Ribonuclease H-like superfamily/Ribonuclease H"/>
    <property type="match status" value="1"/>
</dbReference>
<dbReference type="InterPro" id="IPR036397">
    <property type="entry name" value="RNaseH_sf"/>
</dbReference>
<protein>
    <recommendedName>
        <fullName evidence="1">RNase H type-1 domain-containing protein</fullName>
    </recommendedName>
</protein>
<keyword evidence="3" id="KW-1185">Reference proteome</keyword>
<name>A0AAN7FAG5_QUERU</name>
<dbReference type="PANTHER" id="PTHR47074">
    <property type="entry name" value="BNAC02G40300D PROTEIN"/>
    <property type="match status" value="1"/>
</dbReference>
<accession>A0AAN7FAG5</accession>
<dbReference type="InterPro" id="IPR012337">
    <property type="entry name" value="RNaseH-like_sf"/>
</dbReference>
<dbReference type="SUPFAM" id="SSF53098">
    <property type="entry name" value="Ribonuclease H-like"/>
    <property type="match status" value="1"/>
</dbReference>
<dbReference type="AlphaFoldDB" id="A0AAN7FAG5"/>
<evidence type="ECO:0000259" key="1">
    <source>
        <dbReference type="Pfam" id="PF13456"/>
    </source>
</evidence>
<dbReference type="EMBL" id="JAXUIC010000005">
    <property type="protein sequence ID" value="KAK4589633.1"/>
    <property type="molecule type" value="Genomic_DNA"/>
</dbReference>
<dbReference type="Pfam" id="PF13456">
    <property type="entry name" value="RVT_3"/>
    <property type="match status" value="1"/>
</dbReference>
<dbReference type="InterPro" id="IPR052929">
    <property type="entry name" value="RNase_H-like_EbsB-rel"/>
</dbReference>
<proteinExistence type="predicted"/>
<organism evidence="2 3">
    <name type="scientific">Quercus rubra</name>
    <name type="common">Northern red oak</name>
    <name type="synonym">Quercus borealis</name>
    <dbReference type="NCBI Taxonomy" id="3512"/>
    <lineage>
        <taxon>Eukaryota</taxon>
        <taxon>Viridiplantae</taxon>
        <taxon>Streptophyta</taxon>
        <taxon>Embryophyta</taxon>
        <taxon>Tracheophyta</taxon>
        <taxon>Spermatophyta</taxon>
        <taxon>Magnoliopsida</taxon>
        <taxon>eudicotyledons</taxon>
        <taxon>Gunneridae</taxon>
        <taxon>Pentapetalae</taxon>
        <taxon>rosids</taxon>
        <taxon>fabids</taxon>
        <taxon>Fagales</taxon>
        <taxon>Fagaceae</taxon>
        <taxon>Quercus</taxon>
    </lineage>
</organism>
<comment type="caution">
    <text evidence="2">The sequence shown here is derived from an EMBL/GenBank/DDBJ whole genome shotgun (WGS) entry which is preliminary data.</text>
</comment>
<dbReference type="GO" id="GO:0003676">
    <property type="term" value="F:nucleic acid binding"/>
    <property type="evidence" value="ECO:0007669"/>
    <property type="project" value="InterPro"/>
</dbReference>
<evidence type="ECO:0000313" key="2">
    <source>
        <dbReference type="EMBL" id="KAK4589633.1"/>
    </source>
</evidence>
<dbReference type="InterPro" id="IPR002156">
    <property type="entry name" value="RNaseH_domain"/>
</dbReference>
<evidence type="ECO:0000313" key="3">
    <source>
        <dbReference type="Proteomes" id="UP001324115"/>
    </source>
</evidence>